<evidence type="ECO:0000259" key="8">
    <source>
        <dbReference type="Pfam" id="PF02770"/>
    </source>
</evidence>
<dbReference type="SUPFAM" id="SSF56645">
    <property type="entry name" value="Acyl-CoA dehydrogenase NM domain-like"/>
    <property type="match status" value="1"/>
</dbReference>
<feature type="domain" description="Acetyl-CoA dehydrogenase-like C-terminal" evidence="9">
    <location>
        <begin position="473"/>
        <end position="604"/>
    </location>
</feature>
<dbReference type="InterPro" id="IPR052166">
    <property type="entry name" value="Diverse_Acyl-CoA_DH"/>
</dbReference>
<dbReference type="InterPro" id="IPR009075">
    <property type="entry name" value="AcylCo_DH/oxidase_C"/>
</dbReference>
<keyword evidence="3 6" id="KW-0285">Flavoprotein</keyword>
<evidence type="ECO:0000259" key="9">
    <source>
        <dbReference type="Pfam" id="PF12806"/>
    </source>
</evidence>
<feature type="domain" description="Acyl-CoA oxidase/dehydrogenase middle" evidence="8">
    <location>
        <begin position="162"/>
        <end position="270"/>
    </location>
</feature>
<evidence type="ECO:0000313" key="10">
    <source>
        <dbReference type="EMBL" id="MBL1096149.1"/>
    </source>
</evidence>
<keyword evidence="5 6" id="KW-0560">Oxidoreductase</keyword>
<evidence type="ECO:0000256" key="5">
    <source>
        <dbReference type="ARBA" id="ARBA00023002"/>
    </source>
</evidence>
<gene>
    <name evidence="10" type="ORF">JK363_05610</name>
</gene>
<comment type="cofactor">
    <cofactor evidence="1 6">
        <name>FAD</name>
        <dbReference type="ChEBI" id="CHEBI:57692"/>
    </cofactor>
</comment>
<organism evidence="10 11">
    <name type="scientific">Streptomyces coffeae</name>
    <dbReference type="NCBI Taxonomy" id="621382"/>
    <lineage>
        <taxon>Bacteria</taxon>
        <taxon>Bacillati</taxon>
        <taxon>Actinomycetota</taxon>
        <taxon>Actinomycetes</taxon>
        <taxon>Kitasatosporales</taxon>
        <taxon>Streptomycetaceae</taxon>
        <taxon>Streptomyces</taxon>
    </lineage>
</organism>
<name>A0ABS1N8A2_9ACTN</name>
<keyword evidence="4 6" id="KW-0274">FAD</keyword>
<evidence type="ECO:0000259" key="7">
    <source>
        <dbReference type="Pfam" id="PF00441"/>
    </source>
</evidence>
<dbReference type="InterPro" id="IPR009100">
    <property type="entry name" value="AcylCoA_DH/oxidase_NM_dom_sf"/>
</dbReference>
<dbReference type="Pfam" id="PF12806">
    <property type="entry name" value="Acyl-CoA_dh_C"/>
    <property type="match status" value="1"/>
</dbReference>
<dbReference type="PANTHER" id="PTHR42803:SF1">
    <property type="entry name" value="BROAD-SPECIFICITY LINEAR ACYL-COA DEHYDROGENASE FADE5"/>
    <property type="match status" value="1"/>
</dbReference>
<dbReference type="Gene3D" id="2.40.110.20">
    <property type="match status" value="1"/>
</dbReference>
<evidence type="ECO:0000256" key="1">
    <source>
        <dbReference type="ARBA" id="ARBA00001974"/>
    </source>
</evidence>
<dbReference type="Gene3D" id="1.20.140.10">
    <property type="entry name" value="Butyryl-CoA Dehydrogenase, subunit A, domain 3"/>
    <property type="match status" value="1"/>
</dbReference>
<comment type="caution">
    <text evidence="10">The sequence shown here is derived from an EMBL/GenBank/DDBJ whole genome shotgun (WGS) entry which is preliminary data.</text>
</comment>
<keyword evidence="11" id="KW-1185">Reference proteome</keyword>
<dbReference type="InterPro" id="IPR025878">
    <property type="entry name" value="Acyl-CoA_dh-like_C_dom"/>
</dbReference>
<comment type="similarity">
    <text evidence="2 6">Belongs to the acyl-CoA dehydrogenase family.</text>
</comment>
<dbReference type="EMBL" id="JAERRF010000003">
    <property type="protein sequence ID" value="MBL1096149.1"/>
    <property type="molecule type" value="Genomic_DNA"/>
</dbReference>
<dbReference type="InterPro" id="IPR036250">
    <property type="entry name" value="AcylCo_DH-like_C"/>
</dbReference>
<evidence type="ECO:0000313" key="11">
    <source>
        <dbReference type="Proteomes" id="UP000634229"/>
    </source>
</evidence>
<dbReference type="Pfam" id="PF00441">
    <property type="entry name" value="Acyl-CoA_dh_1"/>
    <property type="match status" value="1"/>
</dbReference>
<dbReference type="RefSeq" id="WP_201872025.1">
    <property type="nucleotide sequence ID" value="NZ_JAERRF010000003.1"/>
</dbReference>
<dbReference type="Proteomes" id="UP000634229">
    <property type="component" value="Unassembled WGS sequence"/>
</dbReference>
<evidence type="ECO:0000256" key="2">
    <source>
        <dbReference type="ARBA" id="ARBA00009347"/>
    </source>
</evidence>
<evidence type="ECO:0000256" key="4">
    <source>
        <dbReference type="ARBA" id="ARBA00022827"/>
    </source>
</evidence>
<dbReference type="PANTHER" id="PTHR42803">
    <property type="entry name" value="ACYL-COA DEHYDROGENASE"/>
    <property type="match status" value="1"/>
</dbReference>
<dbReference type="Pfam" id="PF02770">
    <property type="entry name" value="Acyl-CoA_dh_M"/>
    <property type="match status" value="1"/>
</dbReference>
<evidence type="ECO:0000256" key="3">
    <source>
        <dbReference type="ARBA" id="ARBA00022630"/>
    </source>
</evidence>
<reference evidence="10 11" key="1">
    <citation type="submission" date="2021-01" db="EMBL/GenBank/DDBJ databases">
        <title>WGS of actinomycetes isolated from Thailand.</title>
        <authorList>
            <person name="Thawai C."/>
        </authorList>
    </citation>
    <scope>NUCLEOTIDE SEQUENCE [LARGE SCALE GENOMIC DNA]</scope>
    <source>
        <strain evidence="10 11">CA1R205</strain>
    </source>
</reference>
<dbReference type="InterPro" id="IPR006091">
    <property type="entry name" value="Acyl-CoA_Oxase/DH_mid-dom"/>
</dbReference>
<evidence type="ECO:0000256" key="6">
    <source>
        <dbReference type="RuleBase" id="RU362125"/>
    </source>
</evidence>
<proteinExistence type="inferred from homology"/>
<sequence>MGHYKSNLRDIEFNLFEVLGRDKLYGTGPFAEMDVETAKSVLAEISRLAENELADSYADSDRNPPVFDPATNTAPVPESFRKSYQAYMDAEWWRLGIPESLGGTSCPRSLLWGSAETILGSNTPIWMYASGPAFAAVLHDEGTEEQLKIAQLMVDKQWGSTMVLTEPDAGSDVGAGRAKAVQQEDGTWHIDGVKRFITSGEHDLSENIIHFVLARPEGAGPGTKGLSLFVVPKYDFDWETGELGERNGVYATNVEHKMGLRVSNTCELTFGANGPAKGWLLGEKHEGIRQMFKIIEFARMMVGTKAMATLSTGYLNALEYAKERVQGADLAAFTDKAAPRVTITHHPDVRRSLMTQKAYAEGLRSLVLYTASVQDDILVKEAAGEDASDVHGLNDLLLPIVKGYGSEKAYEQLAQSLQTIGGSGYLQEYPLEQYIRDAKIDTLYEGTTAIQGQDYFFRKIVRDQGKSLTIISEEIKKFLAEAVGGEELAPARDQLAQAAVDLEAIVGTMLTDLAATEQDVTSIYKVGLNSTRLLMASGDVIIGYLLLKGAAVATEKVGTASAKDTSFYRGKIAAAKFFAHEVLPGVSVQRALAESVDKGLMDLDESAF</sequence>
<accession>A0ABS1N8A2</accession>
<protein>
    <submittedName>
        <fullName evidence="10">Acyl-CoA dehydrogenase</fullName>
    </submittedName>
</protein>
<dbReference type="SUPFAM" id="SSF47203">
    <property type="entry name" value="Acyl-CoA dehydrogenase C-terminal domain-like"/>
    <property type="match status" value="1"/>
</dbReference>
<feature type="domain" description="Acyl-CoA dehydrogenase/oxidase C-terminal" evidence="7">
    <location>
        <begin position="286"/>
        <end position="452"/>
    </location>
</feature>